<evidence type="ECO:0000256" key="1">
    <source>
        <dbReference type="SAM" id="MobiDB-lite"/>
    </source>
</evidence>
<feature type="region of interest" description="Disordered" evidence="1">
    <location>
        <begin position="1"/>
        <end position="36"/>
    </location>
</feature>
<gene>
    <name evidence="2" type="ORF">R3P38DRAFT_3361293</name>
</gene>
<evidence type="ECO:0000313" key="3">
    <source>
        <dbReference type="Proteomes" id="UP001362999"/>
    </source>
</evidence>
<dbReference type="AlphaFoldDB" id="A0AAW0AVF8"/>
<name>A0AAW0AVF8_9AGAR</name>
<accession>A0AAW0AVF8</accession>
<dbReference type="EMBL" id="JAWWNJ010000050">
    <property type="protein sequence ID" value="KAK7016614.1"/>
    <property type="molecule type" value="Genomic_DNA"/>
</dbReference>
<feature type="region of interest" description="Disordered" evidence="1">
    <location>
        <begin position="201"/>
        <end position="239"/>
    </location>
</feature>
<sequence>MSKKTYPNKTKSMIKTAAENKKASSATADAKRKPMRWEQTATCQMRGHAVGRMVQNAEEPTAPTTGCVESLFLQSDPGLYSDVRATSHSIWAQFIAICNNNVLPRKRKKVFTLRGPTFRSFLMFGRIFYKLLQLGLYQQIRADHKSSCTSGSSTVNFNFGGRARSGSAHALSDRRDRIRFGGSGHSAWTFRRFDGSATGSVPADFGSGSDNDALGFGTQEGQDESDKQAEDQARSGSGP</sequence>
<organism evidence="2 3">
    <name type="scientific">Favolaschia claudopus</name>
    <dbReference type="NCBI Taxonomy" id="2862362"/>
    <lineage>
        <taxon>Eukaryota</taxon>
        <taxon>Fungi</taxon>
        <taxon>Dikarya</taxon>
        <taxon>Basidiomycota</taxon>
        <taxon>Agaricomycotina</taxon>
        <taxon>Agaricomycetes</taxon>
        <taxon>Agaricomycetidae</taxon>
        <taxon>Agaricales</taxon>
        <taxon>Marasmiineae</taxon>
        <taxon>Mycenaceae</taxon>
        <taxon>Favolaschia</taxon>
    </lineage>
</organism>
<feature type="compositionally biased region" description="Polar residues" evidence="1">
    <location>
        <begin position="1"/>
        <end position="13"/>
    </location>
</feature>
<proteinExistence type="predicted"/>
<protein>
    <submittedName>
        <fullName evidence="2">Uncharacterized protein</fullName>
    </submittedName>
</protein>
<feature type="compositionally biased region" description="Basic and acidic residues" evidence="1">
    <location>
        <begin position="224"/>
        <end position="233"/>
    </location>
</feature>
<reference evidence="2 3" key="1">
    <citation type="journal article" date="2024" name="J Genomics">
        <title>Draft genome sequencing and assembly of Favolaschia claudopus CIRM-BRFM 2984 isolated from oak limbs.</title>
        <authorList>
            <person name="Navarro D."/>
            <person name="Drula E."/>
            <person name="Chaduli D."/>
            <person name="Cazenave R."/>
            <person name="Ahrendt S."/>
            <person name="Wang J."/>
            <person name="Lipzen A."/>
            <person name="Daum C."/>
            <person name="Barry K."/>
            <person name="Grigoriev I.V."/>
            <person name="Favel A."/>
            <person name="Rosso M.N."/>
            <person name="Martin F."/>
        </authorList>
    </citation>
    <scope>NUCLEOTIDE SEQUENCE [LARGE SCALE GENOMIC DNA]</scope>
    <source>
        <strain evidence="2 3">CIRM-BRFM 2984</strain>
    </source>
</reference>
<dbReference type="Proteomes" id="UP001362999">
    <property type="component" value="Unassembled WGS sequence"/>
</dbReference>
<keyword evidence="3" id="KW-1185">Reference proteome</keyword>
<comment type="caution">
    <text evidence="2">The sequence shown here is derived from an EMBL/GenBank/DDBJ whole genome shotgun (WGS) entry which is preliminary data.</text>
</comment>
<evidence type="ECO:0000313" key="2">
    <source>
        <dbReference type="EMBL" id="KAK7016614.1"/>
    </source>
</evidence>